<reference evidence="7 8" key="1">
    <citation type="submission" date="2023-08" db="EMBL/GenBank/DDBJ databases">
        <title>Arthrobacter horti sp. nov., isolated from forest soil.</title>
        <authorList>
            <person name="Park M."/>
        </authorList>
    </citation>
    <scope>NUCLEOTIDE SEQUENCE [LARGE SCALE GENOMIC DNA]</scope>
    <source>
        <strain evidence="7 8">YJM1</strain>
    </source>
</reference>
<feature type="transmembrane region" description="Helical" evidence="6">
    <location>
        <begin position="277"/>
        <end position="295"/>
    </location>
</feature>
<feature type="transmembrane region" description="Helical" evidence="6">
    <location>
        <begin position="355"/>
        <end position="377"/>
    </location>
</feature>
<comment type="subcellular location">
    <subcellularLocation>
        <location evidence="1">Cell membrane</location>
        <topology evidence="1">Multi-pass membrane protein</topology>
    </subcellularLocation>
</comment>
<feature type="transmembrane region" description="Helical" evidence="6">
    <location>
        <begin position="153"/>
        <end position="172"/>
    </location>
</feature>
<dbReference type="Pfam" id="PF13520">
    <property type="entry name" value="AA_permease_2"/>
    <property type="match status" value="1"/>
</dbReference>
<evidence type="ECO:0000313" key="7">
    <source>
        <dbReference type="EMBL" id="MDP5228511.1"/>
    </source>
</evidence>
<evidence type="ECO:0000313" key="8">
    <source>
        <dbReference type="Proteomes" id="UP001232725"/>
    </source>
</evidence>
<evidence type="ECO:0000256" key="1">
    <source>
        <dbReference type="ARBA" id="ARBA00004651"/>
    </source>
</evidence>
<keyword evidence="4 6" id="KW-1133">Transmembrane helix</keyword>
<evidence type="ECO:0000256" key="6">
    <source>
        <dbReference type="SAM" id="Phobius"/>
    </source>
</evidence>
<evidence type="ECO:0000256" key="2">
    <source>
        <dbReference type="ARBA" id="ARBA00022475"/>
    </source>
</evidence>
<comment type="caution">
    <text evidence="7">The sequence shown here is derived from an EMBL/GenBank/DDBJ whole genome shotgun (WGS) entry which is preliminary data.</text>
</comment>
<feature type="transmembrane region" description="Helical" evidence="6">
    <location>
        <begin position="389"/>
        <end position="407"/>
    </location>
</feature>
<accession>A0ABT9ISC2</accession>
<evidence type="ECO:0000256" key="4">
    <source>
        <dbReference type="ARBA" id="ARBA00022989"/>
    </source>
</evidence>
<feature type="transmembrane region" description="Helical" evidence="6">
    <location>
        <begin position="230"/>
        <end position="249"/>
    </location>
</feature>
<dbReference type="EMBL" id="JAVALS010000016">
    <property type="protein sequence ID" value="MDP5228511.1"/>
    <property type="molecule type" value="Genomic_DNA"/>
</dbReference>
<dbReference type="PIRSF" id="PIRSF006060">
    <property type="entry name" value="AA_transporter"/>
    <property type="match status" value="1"/>
</dbReference>
<keyword evidence="5 6" id="KW-0472">Membrane</keyword>
<feature type="transmembrane region" description="Helical" evidence="6">
    <location>
        <begin position="88"/>
        <end position="110"/>
    </location>
</feature>
<keyword evidence="8" id="KW-1185">Reference proteome</keyword>
<feature type="transmembrane region" description="Helical" evidence="6">
    <location>
        <begin position="12"/>
        <end position="31"/>
    </location>
</feature>
<dbReference type="PANTHER" id="PTHR42770">
    <property type="entry name" value="AMINO ACID TRANSPORTER-RELATED"/>
    <property type="match status" value="1"/>
</dbReference>
<protein>
    <submittedName>
        <fullName evidence="7">APC family permease</fullName>
    </submittedName>
</protein>
<keyword evidence="3 6" id="KW-0812">Transmembrane</keyword>
<feature type="transmembrane region" description="Helical" evidence="6">
    <location>
        <begin position="122"/>
        <end position="141"/>
    </location>
</feature>
<keyword evidence="2" id="KW-1003">Cell membrane</keyword>
<feature type="transmembrane region" description="Helical" evidence="6">
    <location>
        <begin position="413"/>
        <end position="435"/>
    </location>
</feature>
<feature type="transmembrane region" description="Helical" evidence="6">
    <location>
        <begin position="196"/>
        <end position="218"/>
    </location>
</feature>
<dbReference type="InterPro" id="IPR002293">
    <property type="entry name" value="AA/rel_permease1"/>
</dbReference>
<name>A0ABT9ISC2_9MICC</name>
<evidence type="ECO:0000256" key="3">
    <source>
        <dbReference type="ARBA" id="ARBA00022692"/>
    </source>
</evidence>
<sequence>MSQNTPRLKRSLGLWSIVGLGIGYMTLTTVFDTFGIVSQETNGVVPTAYLVALVAMVFTAISYGRMTRVFPSSGSAYTYASETIHPNLGFLVGWTSLMDYLLLPLVNALIVRIYMESFFPDVPTWIWVVIYVAVITLLNLWSMNSTSKVNGVLVIFSVILIGVFLVLSWNALQGGAGNGTIFTTQPFFHDGVDTGAVISGATVVCFSFIGFDAITMYSEEAKDANTVPKAIVLALLIGGAVFFVAAWFSQATFPTLDGFQNTDDTLPDMALKVGGEFFKILFTSASLAAAVASSLSSHASVSRMIYVMGRNGNGVFSRFFGYVHPKTRTPFYAILFVGAVSLLAIPFSLEFISSMINFGALIAFTVVNLTVMILFGFKKKESRTPKQIFMNFVLPVIGMILTGVLWVNLHADALTYGAIWLAAGVIVLLAITRFFRRPLTITMEDEEIAEVRAEEAAHQTASTH</sequence>
<dbReference type="RefSeq" id="WP_305997555.1">
    <property type="nucleotide sequence ID" value="NZ_JAVALS010000016.1"/>
</dbReference>
<proteinExistence type="predicted"/>
<dbReference type="Gene3D" id="1.20.1740.10">
    <property type="entry name" value="Amino acid/polyamine transporter I"/>
    <property type="match status" value="1"/>
</dbReference>
<evidence type="ECO:0000256" key="5">
    <source>
        <dbReference type="ARBA" id="ARBA00023136"/>
    </source>
</evidence>
<dbReference type="PANTHER" id="PTHR42770:SF8">
    <property type="entry name" value="PUTRESCINE IMPORTER PUUP"/>
    <property type="match status" value="1"/>
</dbReference>
<dbReference type="InterPro" id="IPR050367">
    <property type="entry name" value="APC_superfamily"/>
</dbReference>
<organism evidence="7 8">
    <name type="scientific">Arthrobacter horti</name>
    <dbReference type="NCBI Taxonomy" id="3068273"/>
    <lineage>
        <taxon>Bacteria</taxon>
        <taxon>Bacillati</taxon>
        <taxon>Actinomycetota</taxon>
        <taxon>Actinomycetes</taxon>
        <taxon>Micrococcales</taxon>
        <taxon>Micrococcaceae</taxon>
        <taxon>Arthrobacter</taxon>
    </lineage>
</organism>
<gene>
    <name evidence="7" type="ORF">Q9R02_15220</name>
</gene>
<feature type="transmembrane region" description="Helical" evidence="6">
    <location>
        <begin position="43"/>
        <end position="63"/>
    </location>
</feature>
<feature type="transmembrane region" description="Helical" evidence="6">
    <location>
        <begin position="331"/>
        <end position="349"/>
    </location>
</feature>
<dbReference type="Proteomes" id="UP001232725">
    <property type="component" value="Unassembled WGS sequence"/>
</dbReference>